<reference evidence="2 3" key="1">
    <citation type="submission" date="2012-11" db="EMBL/GenBank/DDBJ databases">
        <title>Whole genome sequence of Gluconacetobacter europaeus NBRC3261.</title>
        <authorList>
            <person name="Azuma Y."/>
            <person name="Higashiura N."/>
            <person name="Hirakawa H."/>
            <person name="Matsushita K."/>
        </authorList>
    </citation>
    <scope>NUCLEOTIDE SEQUENCE [LARGE SCALE GENOMIC DNA]</scope>
    <source>
        <strain evidence="2 3">NBRC 3261</strain>
    </source>
</reference>
<dbReference type="EMBL" id="BANI01000193">
    <property type="protein sequence ID" value="GAN97668.1"/>
    <property type="molecule type" value="Genomic_DNA"/>
</dbReference>
<dbReference type="AlphaFoldDB" id="A0A0D6Q2Y8"/>
<gene>
    <name evidence="2" type="ORF">Geu3261_0228_003</name>
</gene>
<keyword evidence="1" id="KW-1133">Transmembrane helix</keyword>
<protein>
    <submittedName>
        <fullName evidence="2">Uncharacterized protein</fullName>
    </submittedName>
</protein>
<dbReference type="Proteomes" id="UP000032675">
    <property type="component" value="Unassembled WGS sequence"/>
</dbReference>
<feature type="transmembrane region" description="Helical" evidence="1">
    <location>
        <begin position="128"/>
        <end position="151"/>
    </location>
</feature>
<evidence type="ECO:0000313" key="3">
    <source>
        <dbReference type="Proteomes" id="UP000032675"/>
    </source>
</evidence>
<feature type="transmembrane region" description="Helical" evidence="1">
    <location>
        <begin position="100"/>
        <end position="116"/>
    </location>
</feature>
<accession>A0A0D6Q2Y8</accession>
<dbReference type="RefSeq" id="WP_048852095.1">
    <property type="nucleotide sequence ID" value="NZ_BANI01000193.1"/>
</dbReference>
<proteinExistence type="predicted"/>
<name>A0A0D6Q2Y8_KOMEU</name>
<comment type="caution">
    <text evidence="2">The sequence shown here is derived from an EMBL/GenBank/DDBJ whole genome shotgun (WGS) entry which is preliminary data.</text>
</comment>
<sequence>MKTRQDQTGPRRFFARTRKLARLVIGDPRTSVAWSDVTRNAALIEALGKALLKPKAGMQNPRAPDGTPIDIAAIAAEYGVEPRVVAILLDQRQHETYRRALAASMLAVVLVLGWTGEMLLSHWKGSQILAALEFAPFWTFLTLVAFQNAWLNWQIRERRLGSARQFVATADSLIPRRP</sequence>
<keyword evidence="1" id="KW-0812">Transmembrane</keyword>
<evidence type="ECO:0000256" key="1">
    <source>
        <dbReference type="SAM" id="Phobius"/>
    </source>
</evidence>
<evidence type="ECO:0000313" key="2">
    <source>
        <dbReference type="EMBL" id="GAN97668.1"/>
    </source>
</evidence>
<keyword evidence="1" id="KW-0472">Membrane</keyword>
<organism evidence="2 3">
    <name type="scientific">Komagataeibacter europaeus NBRC 3261</name>
    <dbReference type="NCBI Taxonomy" id="1234669"/>
    <lineage>
        <taxon>Bacteria</taxon>
        <taxon>Pseudomonadati</taxon>
        <taxon>Pseudomonadota</taxon>
        <taxon>Alphaproteobacteria</taxon>
        <taxon>Acetobacterales</taxon>
        <taxon>Acetobacteraceae</taxon>
        <taxon>Komagataeibacter</taxon>
    </lineage>
</organism>